<feature type="transmembrane region" description="Helical" evidence="1">
    <location>
        <begin position="20"/>
        <end position="53"/>
    </location>
</feature>
<accession>A0AAD4EQX2</accession>
<keyword evidence="1" id="KW-0812">Transmembrane</keyword>
<evidence type="ECO:0000256" key="1">
    <source>
        <dbReference type="SAM" id="Phobius"/>
    </source>
</evidence>
<proteinExistence type="predicted"/>
<dbReference type="EMBL" id="JAHCVI010000004">
    <property type="protein sequence ID" value="KAG7285839.1"/>
    <property type="molecule type" value="Genomic_DNA"/>
</dbReference>
<organism evidence="2 3">
    <name type="scientific">Staphylotrichum longicolle</name>
    <dbReference type="NCBI Taxonomy" id="669026"/>
    <lineage>
        <taxon>Eukaryota</taxon>
        <taxon>Fungi</taxon>
        <taxon>Dikarya</taxon>
        <taxon>Ascomycota</taxon>
        <taxon>Pezizomycotina</taxon>
        <taxon>Sordariomycetes</taxon>
        <taxon>Sordariomycetidae</taxon>
        <taxon>Sordariales</taxon>
        <taxon>Chaetomiaceae</taxon>
        <taxon>Staphylotrichum</taxon>
    </lineage>
</organism>
<sequence>MPPDIRAPLVLFYHNALKSLVFGLAELCFGLAMQYLFACVASGCNLFTPFMMFAEGIRQRLLFVWDRGFRSGPGGLVLAFSITLLAARFYGTMLWSLDSRGYLLVGTNKTITAFHNPFVASADSVIHLSVSPDDLQSVERDLARRITVNLFAVENLTLTEEVSRGQPEVVDATRSGLGARIWLDDKGFSVSPDDSVMLAREKDASGRTVNATCLPDLLPRTDGWIWNCTFNNSAAQELVLRSTTRPQLHWDDETDQAFDTRYVRPNRLDNIWATLSMGVGTGLMKQAFTVTKGNRRHVFLHTAYRYAMVTPPISRFDRSQIDDFLLRSWSTNETVQEMYMERLALVSRSVRLAQAQGKSFIHGFNFPINNTSTFQAMWEYLTCESDGPVYSTLRFSTSEITLLRSETLPAHRVPTPFNNQTCQGSFMNLAYGGLVVGTDCLLSETDVEWSTAHNLSTAPRFFGQLDTSAVLVITGLGDSRTNESAAAVDDAVARWLDTRYPRLDALLIARGYAVGVNSALVTVTQTSVVPAVSLLQLVLVVVPVILFVATWIALSFLPEQWSHTPLWNLVVSTAGGEAPLRSEGFRGRVWGWFWGKLTGGDLVHFHEVVLKDAGEKQVMTIARGSYFRCDDRSDRSILGNNGLELQAKNGIVQVTDITVKYEETGSAEGTD</sequence>
<keyword evidence="3" id="KW-1185">Reference proteome</keyword>
<dbReference type="AlphaFoldDB" id="A0AAD4EQX2"/>
<keyword evidence="1" id="KW-1133">Transmembrane helix</keyword>
<comment type="caution">
    <text evidence="2">The sequence shown here is derived from an EMBL/GenBank/DDBJ whole genome shotgun (WGS) entry which is preliminary data.</text>
</comment>
<gene>
    <name evidence="2" type="ORF">NEMBOFW57_008133</name>
</gene>
<feature type="transmembrane region" description="Helical" evidence="1">
    <location>
        <begin position="534"/>
        <end position="557"/>
    </location>
</feature>
<keyword evidence="1" id="KW-0472">Membrane</keyword>
<reference evidence="2" key="1">
    <citation type="submission" date="2023-02" db="EMBL/GenBank/DDBJ databases">
        <authorList>
            <person name="Palmer J.M."/>
        </authorList>
    </citation>
    <scope>NUCLEOTIDE SEQUENCE</scope>
    <source>
        <strain evidence="2">FW57</strain>
    </source>
</reference>
<feature type="transmembrane region" description="Helical" evidence="1">
    <location>
        <begin position="74"/>
        <end position="97"/>
    </location>
</feature>
<evidence type="ECO:0000313" key="3">
    <source>
        <dbReference type="Proteomes" id="UP001197093"/>
    </source>
</evidence>
<protein>
    <submittedName>
        <fullName evidence="2">Uncharacterized protein</fullName>
    </submittedName>
</protein>
<name>A0AAD4EQX2_9PEZI</name>
<dbReference type="Proteomes" id="UP001197093">
    <property type="component" value="Unassembled WGS sequence"/>
</dbReference>
<evidence type="ECO:0000313" key="2">
    <source>
        <dbReference type="EMBL" id="KAG7285839.1"/>
    </source>
</evidence>